<dbReference type="PANTHER" id="PTHR45024:SF2">
    <property type="entry name" value="SCP2 DOMAIN-CONTAINING PROTEIN"/>
    <property type="match status" value="1"/>
</dbReference>
<dbReference type="EMBL" id="OV696687">
    <property type="protein sequence ID" value="CAH1255213.1"/>
    <property type="molecule type" value="Genomic_DNA"/>
</dbReference>
<proteinExistence type="inferred from homology"/>
<accession>A0A8J9ZJP5</accession>
<dbReference type="AlphaFoldDB" id="A0A8J9ZJP5"/>
<protein>
    <submittedName>
        <fullName evidence="4">HSD17B4 protein</fullName>
    </submittedName>
</protein>
<gene>
    <name evidence="4" type="primary">HSD17B4</name>
    <name evidence="4" type="ORF">BLAG_LOCUS14354</name>
</gene>
<reference evidence="4" key="1">
    <citation type="submission" date="2022-01" db="EMBL/GenBank/DDBJ databases">
        <authorList>
            <person name="Braso-Vives M."/>
        </authorList>
    </citation>
    <scope>NUCLEOTIDE SEQUENCE</scope>
</reference>
<evidence type="ECO:0000256" key="1">
    <source>
        <dbReference type="ARBA" id="ARBA00006484"/>
    </source>
</evidence>
<sequence>MVDGFGACRAKHMVSLGTGVLVPHVVAAVRRRYAIESTPLSVSDQHASPVMCSVHHQAFLHVLQPVEDGAKVVETALDHVEDHGVVINHPGIPRIKHEGLQAENEALQHRLGSQEEEFRLQNQTLMDELTKVVAASEELEKKNAELSKRLTGEGGGSDGSPELQDEVRRLRAENTALQKKIEVNDLGGSFTGEGASSRPANLVIKEIKAKGGKAVANYEPVEDGAKVVETALDHVEDHGVVINHPGIPRNKPFARISDTDWGTRFPWITKEEGDYYAKKVGDYGFQIHEKGHGKFMARRYSPQVLLLQLTTEIVKLLNIKTVQDSFTGPVPGEIFAKISTKHGYDCNRIAKELHEIFQLIGIKSASLSYCKEKNHLSVSIRFKCLNTTGADYGIVHIDAGCHMQPFIIFEKEERQIKNGLGKKFHIKLRFECATTYIDYFDHMVPDKVKRTVSELLTESEGNKIFESLQNTHDWSIDRIGEAKSLYCKSEIGEVILSMQVEINKKNNHYLGKHVNQDKKKNKGRSKPQNLYFNIKAKAIFHLLLLDEEPLKYSLKFPNEDGGITYEEIKSKIDEILEVVRKDPLDKIGKEDEETHKFILSYSKNERLTGFLCFEDFIACLLYYCEKYNEKWINQLEERGE</sequence>
<dbReference type="Proteomes" id="UP000838412">
    <property type="component" value="Chromosome 2"/>
</dbReference>
<dbReference type="PANTHER" id="PTHR45024">
    <property type="entry name" value="DEHYDROGENASES, SHORT CHAIN"/>
    <property type="match status" value="1"/>
</dbReference>
<keyword evidence="3" id="KW-0175">Coiled coil</keyword>
<keyword evidence="5" id="KW-1185">Reference proteome</keyword>
<evidence type="ECO:0000256" key="2">
    <source>
        <dbReference type="ARBA" id="ARBA00023002"/>
    </source>
</evidence>
<name>A0A8J9ZJP5_BRALA</name>
<evidence type="ECO:0000256" key="3">
    <source>
        <dbReference type="SAM" id="Coils"/>
    </source>
</evidence>
<dbReference type="OrthoDB" id="6269447at2759"/>
<dbReference type="Gene3D" id="3.40.50.720">
    <property type="entry name" value="NAD(P)-binding Rossmann-like Domain"/>
    <property type="match status" value="1"/>
</dbReference>
<evidence type="ECO:0000313" key="5">
    <source>
        <dbReference type="Proteomes" id="UP000838412"/>
    </source>
</evidence>
<organism evidence="4 5">
    <name type="scientific">Branchiostoma lanceolatum</name>
    <name type="common">Common lancelet</name>
    <name type="synonym">Amphioxus lanceolatum</name>
    <dbReference type="NCBI Taxonomy" id="7740"/>
    <lineage>
        <taxon>Eukaryota</taxon>
        <taxon>Metazoa</taxon>
        <taxon>Chordata</taxon>
        <taxon>Cephalochordata</taxon>
        <taxon>Leptocardii</taxon>
        <taxon>Amphioxiformes</taxon>
        <taxon>Branchiostomatidae</taxon>
        <taxon>Branchiostoma</taxon>
    </lineage>
</organism>
<keyword evidence="2" id="KW-0560">Oxidoreductase</keyword>
<comment type="similarity">
    <text evidence="1">Belongs to the short-chain dehydrogenases/reductases (SDR) family.</text>
</comment>
<dbReference type="GO" id="GO:0016491">
    <property type="term" value="F:oxidoreductase activity"/>
    <property type="evidence" value="ECO:0007669"/>
    <property type="project" value="UniProtKB-KW"/>
</dbReference>
<evidence type="ECO:0000313" key="4">
    <source>
        <dbReference type="EMBL" id="CAH1255213.1"/>
    </source>
</evidence>
<dbReference type="InterPro" id="IPR051687">
    <property type="entry name" value="Peroxisomal_Beta-Oxidation"/>
</dbReference>
<feature type="coiled-coil region" evidence="3">
    <location>
        <begin position="97"/>
        <end position="180"/>
    </location>
</feature>